<accession>A0ACB9CW26</accession>
<proteinExistence type="predicted"/>
<gene>
    <name evidence="1" type="ORF">L2E82_28558</name>
</gene>
<evidence type="ECO:0000313" key="1">
    <source>
        <dbReference type="EMBL" id="KAI3738524.1"/>
    </source>
</evidence>
<reference evidence="2" key="1">
    <citation type="journal article" date="2022" name="Mol. Ecol. Resour.">
        <title>The genomes of chicory, endive, great burdock and yacon provide insights into Asteraceae palaeo-polyploidization history and plant inulin production.</title>
        <authorList>
            <person name="Fan W."/>
            <person name="Wang S."/>
            <person name="Wang H."/>
            <person name="Wang A."/>
            <person name="Jiang F."/>
            <person name="Liu H."/>
            <person name="Zhao H."/>
            <person name="Xu D."/>
            <person name="Zhang Y."/>
        </authorList>
    </citation>
    <scope>NUCLEOTIDE SEQUENCE [LARGE SCALE GENOMIC DNA]</scope>
    <source>
        <strain evidence="2">cv. Punajuju</strain>
    </source>
</reference>
<reference evidence="1 2" key="2">
    <citation type="journal article" date="2022" name="Mol. Ecol. Resour.">
        <title>The genomes of chicory, endive, great burdock and yacon provide insights into Asteraceae paleo-polyploidization history and plant inulin production.</title>
        <authorList>
            <person name="Fan W."/>
            <person name="Wang S."/>
            <person name="Wang H."/>
            <person name="Wang A."/>
            <person name="Jiang F."/>
            <person name="Liu H."/>
            <person name="Zhao H."/>
            <person name="Xu D."/>
            <person name="Zhang Y."/>
        </authorList>
    </citation>
    <scope>NUCLEOTIDE SEQUENCE [LARGE SCALE GENOMIC DNA]</scope>
    <source>
        <strain evidence="2">cv. Punajuju</strain>
        <tissue evidence="1">Leaves</tissue>
    </source>
</reference>
<sequence length="148" mass="15720">MVPVILLLIGSSSRGSERLSGGVAGVSPVASQAHCFCLAGCTALGALASVLALIPSYPRLAETESKVEPEVAFHLKVSTMAGVDAGEEDAVRVIENEKSMQYEPKAAFDRERRQGEEDGGAAAFDRERRQGEEDGGAIEREKREESVA</sequence>
<keyword evidence="2" id="KW-1185">Reference proteome</keyword>
<dbReference type="Proteomes" id="UP001055811">
    <property type="component" value="Linkage Group LG05"/>
</dbReference>
<evidence type="ECO:0000313" key="2">
    <source>
        <dbReference type="Proteomes" id="UP001055811"/>
    </source>
</evidence>
<protein>
    <submittedName>
        <fullName evidence="1">Uncharacterized protein</fullName>
    </submittedName>
</protein>
<name>A0ACB9CW26_CICIN</name>
<organism evidence="1 2">
    <name type="scientific">Cichorium intybus</name>
    <name type="common">Chicory</name>
    <dbReference type="NCBI Taxonomy" id="13427"/>
    <lineage>
        <taxon>Eukaryota</taxon>
        <taxon>Viridiplantae</taxon>
        <taxon>Streptophyta</taxon>
        <taxon>Embryophyta</taxon>
        <taxon>Tracheophyta</taxon>
        <taxon>Spermatophyta</taxon>
        <taxon>Magnoliopsida</taxon>
        <taxon>eudicotyledons</taxon>
        <taxon>Gunneridae</taxon>
        <taxon>Pentapetalae</taxon>
        <taxon>asterids</taxon>
        <taxon>campanulids</taxon>
        <taxon>Asterales</taxon>
        <taxon>Asteraceae</taxon>
        <taxon>Cichorioideae</taxon>
        <taxon>Cichorieae</taxon>
        <taxon>Cichoriinae</taxon>
        <taxon>Cichorium</taxon>
    </lineage>
</organism>
<comment type="caution">
    <text evidence="1">The sequence shown here is derived from an EMBL/GenBank/DDBJ whole genome shotgun (WGS) entry which is preliminary data.</text>
</comment>
<dbReference type="EMBL" id="CM042013">
    <property type="protein sequence ID" value="KAI3738524.1"/>
    <property type="molecule type" value="Genomic_DNA"/>
</dbReference>